<protein>
    <submittedName>
        <fullName evidence="1">Uncharacterized protein</fullName>
    </submittedName>
</protein>
<dbReference type="Proteomes" id="UP000717996">
    <property type="component" value="Unassembled WGS sequence"/>
</dbReference>
<dbReference type="Pfam" id="PF10294">
    <property type="entry name" value="Methyltransf_16"/>
    <property type="match status" value="1"/>
</dbReference>
<dbReference type="InterPro" id="IPR019410">
    <property type="entry name" value="Methyltransf_16"/>
</dbReference>
<dbReference type="SUPFAM" id="SSF53335">
    <property type="entry name" value="S-adenosyl-L-methionine-dependent methyltransferases"/>
    <property type="match status" value="1"/>
</dbReference>
<gene>
    <name evidence="1" type="ORF">G6F51_004840</name>
</gene>
<organism evidence="1 2">
    <name type="scientific">Rhizopus oryzae</name>
    <name type="common">Mucormycosis agent</name>
    <name type="synonym">Rhizopus arrhizus var. delemar</name>
    <dbReference type="NCBI Taxonomy" id="64495"/>
    <lineage>
        <taxon>Eukaryota</taxon>
        <taxon>Fungi</taxon>
        <taxon>Fungi incertae sedis</taxon>
        <taxon>Mucoromycota</taxon>
        <taxon>Mucoromycotina</taxon>
        <taxon>Mucoromycetes</taxon>
        <taxon>Mucorales</taxon>
        <taxon>Mucorineae</taxon>
        <taxon>Rhizopodaceae</taxon>
        <taxon>Rhizopus</taxon>
    </lineage>
</organism>
<proteinExistence type="predicted"/>
<dbReference type="InterPro" id="IPR029063">
    <property type="entry name" value="SAM-dependent_MTases_sf"/>
</dbReference>
<name>A0A9P6YFV6_RHIOR</name>
<comment type="caution">
    <text evidence="1">The sequence shown here is derived from an EMBL/GenBank/DDBJ whole genome shotgun (WGS) entry which is preliminary data.</text>
</comment>
<reference evidence="1" key="1">
    <citation type="journal article" date="2020" name="Microb. Genom.">
        <title>Genetic diversity of clinical and environmental Mucorales isolates obtained from an investigation of mucormycosis cases among solid organ transplant recipients.</title>
        <authorList>
            <person name="Nguyen M.H."/>
            <person name="Kaul D."/>
            <person name="Muto C."/>
            <person name="Cheng S.J."/>
            <person name="Richter R.A."/>
            <person name="Bruno V.M."/>
            <person name="Liu G."/>
            <person name="Beyhan S."/>
            <person name="Sundermann A.J."/>
            <person name="Mounaud S."/>
            <person name="Pasculle A.W."/>
            <person name="Nierman W.C."/>
            <person name="Driscoll E."/>
            <person name="Cumbie R."/>
            <person name="Clancy C.J."/>
            <person name="Dupont C.L."/>
        </authorList>
    </citation>
    <scope>NUCLEOTIDE SEQUENCE</scope>
    <source>
        <strain evidence="1">GL16</strain>
    </source>
</reference>
<evidence type="ECO:0000313" key="2">
    <source>
        <dbReference type="Proteomes" id="UP000717996"/>
    </source>
</evidence>
<dbReference type="EMBL" id="JAANIT010000557">
    <property type="protein sequence ID" value="KAG1546504.1"/>
    <property type="molecule type" value="Genomic_DNA"/>
</dbReference>
<dbReference type="PANTHER" id="PTHR14614">
    <property type="entry name" value="HEPATOCELLULAR CARCINOMA-ASSOCIATED ANTIGEN"/>
    <property type="match status" value="1"/>
</dbReference>
<accession>A0A9P6YFV6</accession>
<dbReference type="AlphaFoldDB" id="A0A9P6YFV6"/>
<sequence>MTAIPLYYIRFLKPPPTEYLIGQQFTIVWTVESDLGDCTYWEPISIVCSLQGSSQLGLRVLNTKRKRSGSALGDSPLSRDIMLTYDPLQGGGTVNKLVIEPLPGKSLPLGHSVSIQFGMFLSPSSRTSQAHGVWQNAYLFSDSLWLIPTWSSPIEAKAAKQRHGEAVSGNQAERIMRVNENKVIRIREDAVQSIARHIWDCGLSMCQFIKENKDELKNYDTLLELGSGTGLVGIYANQVLQPKETYLTDLADALEIMQQNVDLMENNNSVFVKELSWGSERQEEYKHVNLILHLGLVVGE</sequence>
<dbReference type="OrthoDB" id="413520at2759"/>
<evidence type="ECO:0000313" key="1">
    <source>
        <dbReference type="EMBL" id="KAG1546504.1"/>
    </source>
</evidence>
<dbReference type="Gene3D" id="3.40.50.150">
    <property type="entry name" value="Vaccinia Virus protein VP39"/>
    <property type="match status" value="1"/>
</dbReference>
<dbReference type="PANTHER" id="PTHR14614:SF132">
    <property type="entry name" value="PROTEIN-LYSINE METHYLTRANSFERASE C42C1.13"/>
    <property type="match status" value="1"/>
</dbReference>